<dbReference type="GO" id="GO:0004523">
    <property type="term" value="F:RNA-DNA hybrid ribonuclease activity"/>
    <property type="evidence" value="ECO:0007669"/>
    <property type="project" value="InterPro"/>
</dbReference>
<evidence type="ECO:0000256" key="11">
    <source>
        <dbReference type="ARBA" id="ARBA00023268"/>
    </source>
</evidence>
<evidence type="ECO:0000256" key="10">
    <source>
        <dbReference type="ARBA" id="ARBA00023125"/>
    </source>
</evidence>
<keyword evidence="17" id="KW-1185">Reference proteome</keyword>
<dbReference type="GO" id="GO:0008270">
    <property type="term" value="F:zinc ion binding"/>
    <property type="evidence" value="ECO:0007669"/>
    <property type="project" value="UniProtKB-KW"/>
</dbReference>
<protein>
    <recommendedName>
        <fullName evidence="1">RNA-directed DNA polymerase</fullName>
        <ecNumber evidence="1">2.7.7.49</ecNumber>
    </recommendedName>
</protein>
<keyword evidence="11" id="KW-0511">Multifunctional enzyme</keyword>
<dbReference type="InterPro" id="IPR036397">
    <property type="entry name" value="RNaseH_sf"/>
</dbReference>
<keyword evidence="12" id="KW-0863">Zinc-finger</keyword>
<keyword evidence="8" id="KW-0862">Zinc</keyword>
<dbReference type="InterPro" id="IPR002156">
    <property type="entry name" value="RNaseH_domain"/>
</dbReference>
<keyword evidence="6" id="KW-0255">Endonuclease</keyword>
<proteinExistence type="predicted"/>
<evidence type="ECO:0000256" key="5">
    <source>
        <dbReference type="ARBA" id="ARBA00022723"/>
    </source>
</evidence>
<dbReference type="GO" id="GO:0015074">
    <property type="term" value="P:DNA integration"/>
    <property type="evidence" value="ECO:0007669"/>
    <property type="project" value="InterPro"/>
</dbReference>
<dbReference type="InterPro" id="IPR017856">
    <property type="entry name" value="Integrase-like_N"/>
</dbReference>
<evidence type="ECO:0000256" key="9">
    <source>
        <dbReference type="ARBA" id="ARBA00022918"/>
    </source>
</evidence>
<dbReference type="InterPro" id="IPR001584">
    <property type="entry name" value="Integrase_cat-core"/>
</dbReference>
<evidence type="ECO:0000259" key="15">
    <source>
        <dbReference type="PROSITE" id="PS50994"/>
    </source>
</evidence>
<feature type="non-terminal residue" evidence="16">
    <location>
        <position position="1"/>
    </location>
</feature>
<dbReference type="Gene3D" id="1.10.10.200">
    <property type="match status" value="1"/>
</dbReference>
<sequence length="480" mass="54263">GLGIREDKIQYTNPWTYLGVQIRERTIIPQQLTINDISKTLRDLHSLCGSINWVRPLLGITTEDLAPLFNLLRGPKDLDSPCTLTAEARGAITKVQEALPSRKAHRFEPSLPFQFIILLILWTDFPMGLSALRPFADTGMDFYKQPTYKDSYHLQEIMAHLIKKARTLLRSLAGCEFTCIYLPIMLADLEDLLQTNESLQFALDSYTGQISVQITKHNLFNPDVTFHLTPKLFQSRKPLKALTIFTDGLGSSHKSVMTWKDPQTQKWESDIQIVEGSPQIAELAAVVRAFEKFKNEPFNLVIDLAYVAGIAMRPEHALLKEVSNPKLYQLISKLIHLISHRKQAYHIMHVRSYTDLPGFIAEGNRKADALAMVVETANVPIIFAQAKLSHAFFHQNVPALRRMFKLSKDQAKAIVATCPNFQNYQIPSMRTGVNPRGRNSCHLWQTDVTHFPPFGRSKYVHVSVDTFSGAVFASSHPGET</sequence>
<dbReference type="PANTHER" id="PTHR41694">
    <property type="entry name" value="ENDOGENOUS RETROVIRUS GROUP K MEMBER POL PROTEIN"/>
    <property type="match status" value="1"/>
</dbReference>
<evidence type="ECO:0000256" key="12">
    <source>
        <dbReference type="PROSITE-ProRule" id="PRU00450"/>
    </source>
</evidence>
<evidence type="ECO:0000256" key="2">
    <source>
        <dbReference type="ARBA" id="ARBA00022679"/>
    </source>
</evidence>
<dbReference type="SUPFAM" id="SSF46919">
    <property type="entry name" value="N-terminal Zn binding domain of HIV integrase"/>
    <property type="match status" value="1"/>
</dbReference>
<organism evidence="16 17">
    <name type="scientific">Emberiza fucata</name>
    <dbReference type="NCBI Taxonomy" id="337179"/>
    <lineage>
        <taxon>Eukaryota</taxon>
        <taxon>Metazoa</taxon>
        <taxon>Chordata</taxon>
        <taxon>Craniata</taxon>
        <taxon>Vertebrata</taxon>
        <taxon>Euteleostomi</taxon>
        <taxon>Archelosauria</taxon>
        <taxon>Archosauria</taxon>
        <taxon>Dinosauria</taxon>
        <taxon>Saurischia</taxon>
        <taxon>Theropoda</taxon>
        <taxon>Coelurosauria</taxon>
        <taxon>Aves</taxon>
        <taxon>Neognathae</taxon>
        <taxon>Neoaves</taxon>
        <taxon>Telluraves</taxon>
        <taxon>Australaves</taxon>
        <taxon>Passeriformes</taxon>
        <taxon>Passeroidea</taxon>
        <taxon>Fringillidae</taxon>
        <taxon>Emberizinae</taxon>
        <taxon>Emberizini</taxon>
        <taxon>Emberiza</taxon>
    </lineage>
</organism>
<evidence type="ECO:0000256" key="7">
    <source>
        <dbReference type="ARBA" id="ARBA00022801"/>
    </source>
</evidence>
<dbReference type="GO" id="GO:0035613">
    <property type="term" value="F:RNA stem-loop binding"/>
    <property type="evidence" value="ECO:0007669"/>
    <property type="project" value="TreeGrafter"/>
</dbReference>
<feature type="domain" description="RNase H type-1" evidence="14">
    <location>
        <begin position="238"/>
        <end position="376"/>
    </location>
</feature>
<evidence type="ECO:0000259" key="14">
    <source>
        <dbReference type="PROSITE" id="PS50879"/>
    </source>
</evidence>
<dbReference type="GO" id="GO:0003677">
    <property type="term" value="F:DNA binding"/>
    <property type="evidence" value="ECO:0007669"/>
    <property type="project" value="UniProtKB-KW"/>
</dbReference>
<dbReference type="SUPFAM" id="SSF56672">
    <property type="entry name" value="DNA/RNA polymerases"/>
    <property type="match status" value="1"/>
</dbReference>
<evidence type="ECO:0000256" key="6">
    <source>
        <dbReference type="ARBA" id="ARBA00022759"/>
    </source>
</evidence>
<evidence type="ECO:0000256" key="8">
    <source>
        <dbReference type="ARBA" id="ARBA00022833"/>
    </source>
</evidence>
<dbReference type="AlphaFoldDB" id="A0A7K4VU51"/>
<keyword evidence="4" id="KW-0540">Nuclease</keyword>
<feature type="domain" description="Integrase catalytic" evidence="15">
    <location>
        <begin position="431"/>
        <end position="480"/>
    </location>
</feature>
<dbReference type="Gene3D" id="3.30.70.270">
    <property type="match status" value="1"/>
</dbReference>
<feature type="domain" description="Integrase-type" evidence="13">
    <location>
        <begin position="381"/>
        <end position="422"/>
    </location>
</feature>
<keyword evidence="9" id="KW-0695">RNA-directed DNA polymerase</keyword>
<dbReference type="GO" id="GO:0003964">
    <property type="term" value="F:RNA-directed DNA polymerase activity"/>
    <property type="evidence" value="ECO:0007669"/>
    <property type="project" value="UniProtKB-KW"/>
</dbReference>
<dbReference type="SUPFAM" id="SSF53098">
    <property type="entry name" value="Ribonuclease H-like"/>
    <property type="match status" value="1"/>
</dbReference>
<dbReference type="PROSITE" id="PS50876">
    <property type="entry name" value="ZF_INTEGRASE"/>
    <property type="match status" value="1"/>
</dbReference>
<evidence type="ECO:0000256" key="4">
    <source>
        <dbReference type="ARBA" id="ARBA00022722"/>
    </source>
</evidence>
<dbReference type="EMBL" id="VYZJ01005093">
    <property type="protein sequence ID" value="NWR26046.1"/>
    <property type="molecule type" value="Genomic_DNA"/>
</dbReference>
<comment type="caution">
    <text evidence="16">The sequence shown here is derived from an EMBL/GenBank/DDBJ whole genome shotgun (WGS) entry which is preliminary data.</text>
</comment>
<dbReference type="PROSITE" id="PS50879">
    <property type="entry name" value="RNASE_H_1"/>
    <property type="match status" value="1"/>
</dbReference>
<keyword evidence="2" id="KW-0808">Transferase</keyword>
<keyword evidence="3" id="KW-0548">Nucleotidyltransferase</keyword>
<dbReference type="Pfam" id="PF02022">
    <property type="entry name" value="Integrase_Zn"/>
    <property type="match status" value="1"/>
</dbReference>
<dbReference type="InterPro" id="IPR003308">
    <property type="entry name" value="Integrase_Zn-bd_dom_N"/>
</dbReference>
<dbReference type="Pfam" id="PF06817">
    <property type="entry name" value="RVT_thumb"/>
    <property type="match status" value="1"/>
</dbReference>
<dbReference type="PROSITE" id="PS50994">
    <property type="entry name" value="INTEGRASE"/>
    <property type="match status" value="1"/>
</dbReference>
<keyword evidence="5" id="KW-0479">Metal-binding</keyword>
<feature type="non-terminal residue" evidence="16">
    <location>
        <position position="480"/>
    </location>
</feature>
<keyword evidence="7" id="KW-0378">Hydrolase</keyword>
<dbReference type="Gene3D" id="3.30.420.10">
    <property type="entry name" value="Ribonuclease H-like superfamily/Ribonuclease H"/>
    <property type="match status" value="2"/>
</dbReference>
<reference evidence="16 17" key="1">
    <citation type="submission" date="2019-09" db="EMBL/GenBank/DDBJ databases">
        <title>Bird 10,000 Genomes (B10K) Project - Family phase.</title>
        <authorList>
            <person name="Zhang G."/>
        </authorList>
    </citation>
    <scope>NUCLEOTIDE SEQUENCE [LARGE SCALE GENOMIC DNA]</scope>
    <source>
        <strain evidence="16">B10K-DU-015-11</strain>
        <tissue evidence="16">Mixed tissue sample</tissue>
    </source>
</reference>
<dbReference type="InterPro" id="IPR010661">
    <property type="entry name" value="RVT_thumb"/>
</dbReference>
<dbReference type="InterPro" id="IPR012337">
    <property type="entry name" value="RNaseH-like_sf"/>
</dbReference>
<dbReference type="PANTHER" id="PTHR41694:SF4">
    <property type="entry name" value="ENDOGENOUS RETROVIRUS GROUP K MEMBER 10 POL PROTEIN-RELATED"/>
    <property type="match status" value="1"/>
</dbReference>
<name>A0A7K4VU51_9EMBE</name>
<dbReference type="InterPro" id="IPR043128">
    <property type="entry name" value="Rev_trsase/Diguanyl_cyclase"/>
</dbReference>
<evidence type="ECO:0000256" key="3">
    <source>
        <dbReference type="ARBA" id="ARBA00022695"/>
    </source>
</evidence>
<evidence type="ECO:0000313" key="16">
    <source>
        <dbReference type="EMBL" id="NWR26046.1"/>
    </source>
</evidence>
<dbReference type="EC" id="2.7.7.49" evidence="1"/>
<evidence type="ECO:0000313" key="17">
    <source>
        <dbReference type="Proteomes" id="UP000580681"/>
    </source>
</evidence>
<evidence type="ECO:0000259" key="13">
    <source>
        <dbReference type="PROSITE" id="PS50876"/>
    </source>
</evidence>
<dbReference type="Proteomes" id="UP000580681">
    <property type="component" value="Unassembled WGS sequence"/>
</dbReference>
<evidence type="ECO:0000256" key="1">
    <source>
        <dbReference type="ARBA" id="ARBA00012493"/>
    </source>
</evidence>
<gene>
    <name evidence="16" type="primary">Ervk11</name>
    <name evidence="16" type="ORF">EMBFUC_R12294</name>
</gene>
<keyword evidence="10" id="KW-0238">DNA-binding</keyword>
<dbReference type="InterPro" id="IPR043502">
    <property type="entry name" value="DNA/RNA_pol_sf"/>
</dbReference>
<accession>A0A7K4VU51</accession>